<dbReference type="InterPro" id="IPR011050">
    <property type="entry name" value="Pectin_lyase_fold/virulence"/>
</dbReference>
<evidence type="ECO:0000259" key="3">
    <source>
        <dbReference type="Pfam" id="PF12708"/>
    </source>
</evidence>
<organism evidence="5 6">
    <name type="scientific">Heyndrickxia camelliae</name>
    <dbReference type="NCBI Taxonomy" id="1707093"/>
    <lineage>
        <taxon>Bacteria</taxon>
        <taxon>Bacillati</taxon>
        <taxon>Bacillota</taxon>
        <taxon>Bacilli</taxon>
        <taxon>Bacillales</taxon>
        <taxon>Bacillaceae</taxon>
        <taxon>Heyndrickxia</taxon>
    </lineage>
</organism>
<gene>
    <name evidence="5" type="ORF">CWO92_23500</name>
</gene>
<dbReference type="Pfam" id="PF13229">
    <property type="entry name" value="Beta_helix"/>
    <property type="match status" value="1"/>
</dbReference>
<reference evidence="5 6" key="1">
    <citation type="submission" date="2017-11" db="EMBL/GenBank/DDBJ databases">
        <title>Bacillus camelliae sp. nov., isolated from pu'er tea.</title>
        <authorList>
            <person name="Niu L."/>
        </authorList>
    </citation>
    <scope>NUCLEOTIDE SEQUENCE [LARGE SCALE GENOMIC DNA]</scope>
    <source>
        <strain evidence="5 6">7578-1</strain>
    </source>
</reference>
<protein>
    <recommendedName>
        <fullName evidence="7">Pectate lyase superfamily protein domain-containing protein</fullName>
    </recommendedName>
</protein>
<comment type="caution">
    <text evidence="5">The sequence shown here is derived from an EMBL/GenBank/DDBJ whole genome shotgun (WGS) entry which is preliminary data.</text>
</comment>
<keyword evidence="6" id="KW-1185">Reference proteome</keyword>
<dbReference type="EMBL" id="PIQO01000035">
    <property type="protein sequence ID" value="PKR82601.1"/>
    <property type="molecule type" value="Genomic_DNA"/>
</dbReference>
<dbReference type="Proteomes" id="UP000233440">
    <property type="component" value="Unassembled WGS sequence"/>
</dbReference>
<dbReference type="InterPro" id="IPR012334">
    <property type="entry name" value="Pectin_lyas_fold"/>
</dbReference>
<dbReference type="Gene3D" id="2.160.20.10">
    <property type="entry name" value="Single-stranded right-handed beta-helix, Pectin lyase-like"/>
    <property type="match status" value="2"/>
</dbReference>
<dbReference type="InterPro" id="IPR024535">
    <property type="entry name" value="RHGA/B-epi-like_pectate_lyase"/>
</dbReference>
<evidence type="ECO:0008006" key="7">
    <source>
        <dbReference type="Google" id="ProtNLM"/>
    </source>
</evidence>
<dbReference type="RefSeq" id="WP_101356628.1">
    <property type="nucleotide sequence ID" value="NZ_PIQO01000035.1"/>
</dbReference>
<accession>A0A2N3LDA7</accession>
<dbReference type="GO" id="GO:0005576">
    <property type="term" value="C:extracellular region"/>
    <property type="evidence" value="ECO:0007669"/>
    <property type="project" value="UniProtKB-SubCell"/>
</dbReference>
<feature type="domain" description="Rhamnogalacturonase A/B/Epimerase-like pectate lyase" evidence="3">
    <location>
        <begin position="229"/>
        <end position="447"/>
    </location>
</feature>
<evidence type="ECO:0000313" key="6">
    <source>
        <dbReference type="Proteomes" id="UP000233440"/>
    </source>
</evidence>
<proteinExistence type="predicted"/>
<dbReference type="SUPFAM" id="SSF51126">
    <property type="entry name" value="Pectin lyase-like"/>
    <property type="match status" value="2"/>
</dbReference>
<dbReference type="InterPro" id="IPR039448">
    <property type="entry name" value="Beta_helix"/>
</dbReference>
<dbReference type="InterPro" id="IPR006626">
    <property type="entry name" value="PbH1"/>
</dbReference>
<dbReference type="AlphaFoldDB" id="A0A2N3LDA7"/>
<comment type="subcellular location">
    <subcellularLocation>
        <location evidence="1">Secreted</location>
    </subcellularLocation>
</comment>
<dbReference type="Pfam" id="PF12708">
    <property type="entry name" value="Pect-lyase_RHGA_epim"/>
    <property type="match status" value="1"/>
</dbReference>
<feature type="domain" description="Right handed beta helix" evidence="4">
    <location>
        <begin position="476"/>
        <end position="638"/>
    </location>
</feature>
<evidence type="ECO:0000256" key="2">
    <source>
        <dbReference type="ARBA" id="ARBA00022525"/>
    </source>
</evidence>
<evidence type="ECO:0000313" key="5">
    <source>
        <dbReference type="EMBL" id="PKR82601.1"/>
    </source>
</evidence>
<evidence type="ECO:0000259" key="4">
    <source>
        <dbReference type="Pfam" id="PF13229"/>
    </source>
</evidence>
<keyword evidence="2" id="KW-0964">Secreted</keyword>
<dbReference type="PANTHER" id="PTHR31375">
    <property type="match status" value="1"/>
</dbReference>
<sequence length="797" mass="87105">MEFIYNDPILSKRRKGTVRDPFIPISETLFVVNGKVVLTEIPNRFNKVIVTGSKFPLYEIEDGELDDYTYKVDYPNGVVFFNSNFNNTSLTFTYLGEGAYFFPSSRIWINQDKNGSIEVLNDKFDDIDTRILEQKARVDEQIRSVPQPNEVVDIRIDHNGKVYSVAKDRIDAEQIKIENAYIAKDGTVYDSLKDRFDVNDDRLGVISTFKGTGRSLTEKIINEFTDRSINVKWFGAKGDGVTDDTSALQSALNESSNIYIPDGTYLISQSLVVKANTNIRMSINAVIIPNADIYCVFRNGNPTDNFSGYNGNGNIKIIGGTIDCNGQNMTNMIGGIVFGHAENILIQDVTIKNVREIHHIEINSSKNVLIERCKFSTFLGNRTYSEAIQIDLASSYDNFPLFGDYDNTICQYITVRDCTFENCGAGVGTHVQGSQLWHDHILVENCEFDNLLSHGISALNFKKFKIKDNVFRGTENGFYTDGGYDGMINNNDFKDIRTNAIMISNGSNIHINQATISRSGGNGITVFNGSKNIVINDVNITSSNANGINFTGSTDSIINNSVLDGNIGNGIFIHDQSKSITVTRVTVKNSGLAGINLSANAQRCNISNNILDSNCTVDSTYSNINIYTGATRNFVNGNITTLGSGKASFGIAVGSDAGDRNSLSGNDVSSGGTLGGLANANSTTILEGLDWKPLSLFNGWTTYTTGSELKYAVSGDRLLFKGIIKPGVLGATDDDASMVFKLPSDDSPRLAMFKITGGIGGGSTDFARLNFFTSGRVTIPTKGNLNAVDFTGLTLMR</sequence>
<name>A0A2N3LDA7_9BACI</name>
<dbReference type="OrthoDB" id="2587776at2"/>
<evidence type="ECO:0000256" key="1">
    <source>
        <dbReference type="ARBA" id="ARBA00004613"/>
    </source>
</evidence>
<dbReference type="SMART" id="SM00710">
    <property type="entry name" value="PbH1"/>
    <property type="match status" value="12"/>
</dbReference>